<evidence type="ECO:0008006" key="5">
    <source>
        <dbReference type="Google" id="ProtNLM"/>
    </source>
</evidence>
<keyword evidence="2" id="KW-1133">Transmembrane helix</keyword>
<keyword evidence="2" id="KW-0472">Membrane</keyword>
<evidence type="ECO:0000256" key="2">
    <source>
        <dbReference type="SAM" id="Phobius"/>
    </source>
</evidence>
<evidence type="ECO:0000256" key="1">
    <source>
        <dbReference type="ARBA" id="ARBA00022448"/>
    </source>
</evidence>
<keyword evidence="2" id="KW-0812">Transmembrane</keyword>
<feature type="transmembrane region" description="Helical" evidence="2">
    <location>
        <begin position="143"/>
        <end position="165"/>
    </location>
</feature>
<dbReference type="Proteomes" id="UP001060112">
    <property type="component" value="Chromosome"/>
</dbReference>
<feature type="transmembrane region" description="Helical" evidence="2">
    <location>
        <begin position="177"/>
        <end position="198"/>
    </location>
</feature>
<feature type="transmembrane region" description="Helical" evidence="2">
    <location>
        <begin position="13"/>
        <end position="35"/>
    </location>
</feature>
<keyword evidence="1" id="KW-0813">Transport</keyword>
<protein>
    <recommendedName>
        <fullName evidence="5">Membrane transport protein</fullName>
    </recommendedName>
</protein>
<accession>A0ABY5I674</accession>
<evidence type="ECO:0000313" key="3">
    <source>
        <dbReference type="EMBL" id="UTY40580.1"/>
    </source>
</evidence>
<dbReference type="PANTHER" id="PTHR36838">
    <property type="entry name" value="AUXIN EFFLUX CARRIER FAMILY PROTEIN"/>
    <property type="match status" value="1"/>
</dbReference>
<dbReference type="PANTHER" id="PTHR36838:SF3">
    <property type="entry name" value="TRANSPORTER AUXIN EFFLUX CARRIER EC FAMILY"/>
    <property type="match status" value="1"/>
</dbReference>
<reference evidence="3" key="1">
    <citation type="submission" date="2022-07" db="EMBL/GenBank/DDBJ databases">
        <title>Faecal culturing of patients with breast cancer.</title>
        <authorList>
            <person name="Teng N.M.Y."/>
            <person name="Kiu R."/>
            <person name="Evans R."/>
            <person name="Baker D.J."/>
            <person name="Zenner C."/>
            <person name="Robinson S.D."/>
            <person name="Hall L.J."/>
        </authorList>
    </citation>
    <scope>NUCLEOTIDE SEQUENCE</scope>
    <source>
        <strain evidence="3">LH1062</strain>
    </source>
</reference>
<feature type="transmembrane region" description="Helical" evidence="2">
    <location>
        <begin position="106"/>
        <end position="123"/>
    </location>
</feature>
<gene>
    <name evidence="3" type="ORF">NMU03_07355</name>
</gene>
<organism evidence="3 4">
    <name type="scientific">Allocoprobacillus halotolerans</name>
    <dbReference type="NCBI Taxonomy" id="2944914"/>
    <lineage>
        <taxon>Bacteria</taxon>
        <taxon>Bacillati</taxon>
        <taxon>Bacillota</taxon>
        <taxon>Erysipelotrichia</taxon>
        <taxon>Erysipelotrichales</taxon>
        <taxon>Erysipelotrichaceae</taxon>
        <taxon>Allocoprobacillus</taxon>
    </lineage>
</organism>
<sequence length="199" mass="21968">MTSNTTSLALFDIIKAAMILVLLLPVVAYLCVRFLPISLKGLYMFMIMFPNVGFMGFPLMQVLFGNKAILSTAIINMGFNLSLFTLGVLVMNYVQGDGYQFNYKSLLSPGVLASLAAILIYIFKIPFPEVITNPLIFMCIQDVMIQGIALIILAMPVANGAVLFAKNYHQDEFLAAKTVFISTFMSIVTIPILVYLLLV</sequence>
<keyword evidence="4" id="KW-1185">Reference proteome</keyword>
<proteinExistence type="predicted"/>
<feature type="transmembrane region" description="Helical" evidence="2">
    <location>
        <begin position="69"/>
        <end position="94"/>
    </location>
</feature>
<feature type="transmembrane region" description="Helical" evidence="2">
    <location>
        <begin position="42"/>
        <end position="63"/>
    </location>
</feature>
<evidence type="ECO:0000313" key="4">
    <source>
        <dbReference type="Proteomes" id="UP001060112"/>
    </source>
</evidence>
<dbReference type="EMBL" id="CP101620">
    <property type="protein sequence ID" value="UTY40580.1"/>
    <property type="molecule type" value="Genomic_DNA"/>
</dbReference>
<name>A0ABY5I674_9FIRM</name>